<comment type="similarity">
    <text evidence="7">Belongs to the organic radical-activating enzymes family.</text>
</comment>
<dbReference type="RefSeq" id="WP_110310120.1">
    <property type="nucleotide sequence ID" value="NZ_QICL01000006.1"/>
</dbReference>
<dbReference type="Gene3D" id="3.20.20.70">
    <property type="entry name" value="Aldolase class I"/>
    <property type="match status" value="1"/>
</dbReference>
<comment type="function">
    <text evidence="7">Activation of anaerobic ribonucleoside-triphosphate reductase under anaerobic conditions by generation of an organic free radical, using S-adenosylmethionine and reduced flavodoxin as cosubstrates to produce 5'-deoxy-adenosine.</text>
</comment>
<dbReference type="InterPro" id="IPR012837">
    <property type="entry name" value="NrdG"/>
</dbReference>
<accession>A0A2V3PT33</accession>
<proteinExistence type="inferred from homology"/>
<dbReference type="CDD" id="cd01335">
    <property type="entry name" value="Radical_SAM"/>
    <property type="match status" value="1"/>
</dbReference>
<dbReference type="NCBIfam" id="TIGR02491">
    <property type="entry name" value="NrdG"/>
    <property type="match status" value="1"/>
</dbReference>
<keyword evidence="2" id="KW-0004">4Fe-4S</keyword>
<name>A0A2V3PT33_9BACT</name>
<dbReference type="EC" id="1.97.1.-" evidence="7"/>
<organism evidence="8 9">
    <name type="scientific">Dysgonomonas alginatilytica</name>
    <dbReference type="NCBI Taxonomy" id="1605892"/>
    <lineage>
        <taxon>Bacteria</taxon>
        <taxon>Pseudomonadati</taxon>
        <taxon>Bacteroidota</taxon>
        <taxon>Bacteroidia</taxon>
        <taxon>Bacteroidales</taxon>
        <taxon>Dysgonomonadaceae</taxon>
        <taxon>Dysgonomonas</taxon>
    </lineage>
</organism>
<dbReference type="AlphaFoldDB" id="A0A2V3PT33"/>
<dbReference type="PANTHER" id="PTHR30352:SF2">
    <property type="entry name" value="ANAEROBIC RIBONUCLEOSIDE-TRIPHOSPHATE REDUCTASE-ACTIVATING PROTEIN"/>
    <property type="match status" value="1"/>
</dbReference>
<evidence type="ECO:0000256" key="7">
    <source>
        <dbReference type="PIRNR" id="PIRNR000368"/>
    </source>
</evidence>
<evidence type="ECO:0000256" key="4">
    <source>
        <dbReference type="ARBA" id="ARBA00022723"/>
    </source>
</evidence>
<keyword evidence="6" id="KW-0411">Iron-sulfur</keyword>
<evidence type="ECO:0000313" key="9">
    <source>
        <dbReference type="Proteomes" id="UP000247973"/>
    </source>
</evidence>
<keyword evidence="9" id="KW-1185">Reference proteome</keyword>
<dbReference type="SFLD" id="SFLDG01063">
    <property type="entry name" value="activating_enzymes__group_1"/>
    <property type="match status" value="1"/>
</dbReference>
<evidence type="ECO:0000256" key="3">
    <source>
        <dbReference type="ARBA" id="ARBA00022691"/>
    </source>
</evidence>
<dbReference type="InterPro" id="IPR013785">
    <property type="entry name" value="Aldolase_TIM"/>
</dbReference>
<dbReference type="InterPro" id="IPR034457">
    <property type="entry name" value="Organic_radical-activating"/>
</dbReference>
<dbReference type="SUPFAM" id="SSF102114">
    <property type="entry name" value="Radical SAM enzymes"/>
    <property type="match status" value="1"/>
</dbReference>
<dbReference type="SFLD" id="SFLDG01066">
    <property type="entry name" value="organic_radical-activating_enz"/>
    <property type="match status" value="1"/>
</dbReference>
<evidence type="ECO:0000256" key="5">
    <source>
        <dbReference type="ARBA" id="ARBA00023004"/>
    </source>
</evidence>
<gene>
    <name evidence="8" type="ORF">CLV62_106107</name>
</gene>
<evidence type="ECO:0000256" key="6">
    <source>
        <dbReference type="ARBA" id="ARBA00023014"/>
    </source>
</evidence>
<keyword evidence="5" id="KW-0408">Iron</keyword>
<evidence type="ECO:0000313" key="8">
    <source>
        <dbReference type="EMBL" id="PXV65933.1"/>
    </source>
</evidence>
<comment type="cofactor">
    <cofactor evidence="1">
        <name>[4Fe-4S] cluster</name>
        <dbReference type="ChEBI" id="CHEBI:49883"/>
    </cofactor>
</comment>
<evidence type="ECO:0000256" key="2">
    <source>
        <dbReference type="ARBA" id="ARBA00022485"/>
    </source>
</evidence>
<comment type="caution">
    <text evidence="8">The sequence shown here is derived from an EMBL/GenBank/DDBJ whole genome shotgun (WGS) entry which is preliminary data.</text>
</comment>
<dbReference type="InterPro" id="IPR058240">
    <property type="entry name" value="rSAM_sf"/>
</dbReference>
<dbReference type="GO" id="GO:0004748">
    <property type="term" value="F:ribonucleoside-diphosphate reductase activity, thioredoxin disulfide as acceptor"/>
    <property type="evidence" value="ECO:0007669"/>
    <property type="project" value="TreeGrafter"/>
</dbReference>
<keyword evidence="3" id="KW-0949">S-adenosyl-L-methionine</keyword>
<dbReference type="GO" id="GO:0051539">
    <property type="term" value="F:4 iron, 4 sulfur cluster binding"/>
    <property type="evidence" value="ECO:0007669"/>
    <property type="project" value="UniProtKB-KW"/>
</dbReference>
<dbReference type="Pfam" id="PF13353">
    <property type="entry name" value="Fer4_12"/>
    <property type="match status" value="1"/>
</dbReference>
<sequence length="178" mass="20468">MFKDSLHILKIYEETISDGEGLRYSIYLSGCKHHCKGCHNESSWNPNTGTPLSKEWLLEIIEDINSNPLLDGITISGGDPFFYPQSLVTLLKILKEQTKLNIWCYTGYTYEEILAKKELHACLTYIDVLVDGRFMKEKYSPSLAFRGSINQRIIKSNKLHPCREKYSIIDKKCSELPV</sequence>
<dbReference type="EMBL" id="QICL01000006">
    <property type="protein sequence ID" value="PXV65933.1"/>
    <property type="molecule type" value="Genomic_DNA"/>
</dbReference>
<keyword evidence="7" id="KW-0560">Oxidoreductase</keyword>
<dbReference type="SFLD" id="SFLDS00029">
    <property type="entry name" value="Radical_SAM"/>
    <property type="match status" value="1"/>
</dbReference>
<dbReference type="Proteomes" id="UP000247973">
    <property type="component" value="Unassembled WGS sequence"/>
</dbReference>
<keyword evidence="4" id="KW-0479">Metal-binding</keyword>
<reference evidence="8 9" key="1">
    <citation type="submission" date="2018-03" db="EMBL/GenBank/DDBJ databases">
        <title>Genomic Encyclopedia of Archaeal and Bacterial Type Strains, Phase II (KMG-II): from individual species to whole genera.</title>
        <authorList>
            <person name="Goeker M."/>
        </authorList>
    </citation>
    <scope>NUCLEOTIDE SEQUENCE [LARGE SCALE GENOMIC DNA]</scope>
    <source>
        <strain evidence="8 9">DSM 100214</strain>
    </source>
</reference>
<dbReference type="OrthoDB" id="9782387at2"/>
<dbReference type="GO" id="GO:0043365">
    <property type="term" value="F:[formate-C-acetyltransferase]-activating enzyme activity"/>
    <property type="evidence" value="ECO:0007669"/>
    <property type="project" value="InterPro"/>
</dbReference>
<dbReference type="PANTHER" id="PTHR30352">
    <property type="entry name" value="PYRUVATE FORMATE-LYASE-ACTIVATING ENZYME"/>
    <property type="match status" value="1"/>
</dbReference>
<evidence type="ECO:0000256" key="1">
    <source>
        <dbReference type="ARBA" id="ARBA00001966"/>
    </source>
</evidence>
<dbReference type="InterPro" id="IPR007197">
    <property type="entry name" value="rSAM"/>
</dbReference>
<dbReference type="PIRSF" id="PIRSF000368">
    <property type="entry name" value="NrdG"/>
    <property type="match status" value="1"/>
</dbReference>
<dbReference type="SFLD" id="SFLDF00299">
    <property type="entry name" value="anaerobic_ribonucleoside-triph"/>
    <property type="match status" value="1"/>
</dbReference>
<dbReference type="GO" id="GO:0046872">
    <property type="term" value="F:metal ion binding"/>
    <property type="evidence" value="ECO:0007669"/>
    <property type="project" value="UniProtKB-KW"/>
</dbReference>
<protein>
    <recommendedName>
        <fullName evidence="7">Anaerobic ribonucleoside-triphosphate reductase-activating protein</fullName>
        <ecNumber evidence="7">1.97.1.-</ecNumber>
    </recommendedName>
</protein>